<dbReference type="KEGG" id="atu:Atu3497"/>
<dbReference type="PATRIC" id="fig|176299.10.peg.3336"/>
<proteinExistence type="predicted"/>
<name>Q8UA77_AGRFC</name>
<dbReference type="EnsemblBacteria" id="AAL44310">
    <property type="protein sequence ID" value="AAL44310"/>
    <property type="gene ID" value="Atu3497"/>
</dbReference>
<evidence type="ECO:0000313" key="2">
    <source>
        <dbReference type="Proteomes" id="UP000000813"/>
    </source>
</evidence>
<dbReference type="EMBL" id="AE007870">
    <property type="protein sequence ID" value="AAL44310.2"/>
    <property type="molecule type" value="Genomic_DNA"/>
</dbReference>
<protein>
    <submittedName>
        <fullName evidence="1">Uncharacterized protein</fullName>
    </submittedName>
</protein>
<reference evidence="1 2" key="1">
    <citation type="journal article" date="2001" name="Science">
        <title>The genome of the natural genetic engineer Agrobacterium tumefaciens C58.</title>
        <authorList>
            <person name="Wood D.W."/>
            <person name="Setubal J.C."/>
            <person name="Kaul R."/>
            <person name="Monks D.E."/>
            <person name="Kitajima J.P."/>
            <person name="Okura V.K."/>
            <person name="Zhou Y."/>
            <person name="Chen L."/>
            <person name="Wood G.E."/>
            <person name="Almeida N.F.Jr."/>
            <person name="Woo L."/>
            <person name="Chen Y."/>
            <person name="Paulsen I.T."/>
            <person name="Eisen J.A."/>
            <person name="Karp P.D."/>
            <person name="Bovee D.Sr."/>
            <person name="Chapman P."/>
            <person name="Clendenning J."/>
            <person name="Deatherage G."/>
            <person name="Gillet W."/>
            <person name="Grant C."/>
            <person name="Kutyavin T."/>
            <person name="Levy R."/>
            <person name="Li M.J."/>
            <person name="McClelland E."/>
            <person name="Palmieri A."/>
            <person name="Raymond C."/>
            <person name="Rouse G."/>
            <person name="Saenphimmachak C."/>
            <person name="Wu Z."/>
            <person name="Romero P."/>
            <person name="Gordon D."/>
            <person name="Zhang S."/>
            <person name="Yoo H."/>
            <person name="Tao Y."/>
            <person name="Biddle P."/>
            <person name="Jung M."/>
            <person name="Krespan W."/>
            <person name="Perry M."/>
            <person name="Gordon-Kamm B."/>
            <person name="Liao L."/>
            <person name="Kim S."/>
            <person name="Hendrick C."/>
            <person name="Zhao Z.Y."/>
            <person name="Dolan M."/>
            <person name="Chumley F."/>
            <person name="Tingey S.V."/>
            <person name="Tomb J.F."/>
            <person name="Gordon M.P."/>
            <person name="Olson M.V."/>
            <person name="Nester E.W."/>
        </authorList>
    </citation>
    <scope>NUCLEOTIDE SEQUENCE [LARGE SCALE GENOMIC DNA]</scope>
    <source>
        <strain evidence="2">C58 / ATCC 33970</strain>
    </source>
</reference>
<reference evidence="1 2" key="2">
    <citation type="journal article" date="2001" name="Science">
        <title>Genome sequence of the plant pathogen and biotechnology agent Agrobacterium tumefaciens C58.</title>
        <authorList>
            <person name="Goodner B."/>
            <person name="Hinkle G."/>
            <person name="Gattung S."/>
            <person name="Miller N."/>
            <person name="Blanchard M."/>
            <person name="Qurollo B."/>
            <person name="Goldman B.S."/>
            <person name="Cao Y."/>
            <person name="Askenazi M."/>
            <person name="Halling C."/>
            <person name="Mullin L."/>
            <person name="Houmiel K."/>
            <person name="Gordon J."/>
            <person name="Vaudin M."/>
            <person name="Iartchouk O."/>
            <person name="Epp A."/>
            <person name="Liu F."/>
            <person name="Wollam C."/>
            <person name="Allinger M."/>
            <person name="Doughty D."/>
            <person name="Scott C."/>
            <person name="Lappas C."/>
            <person name="Markelz B."/>
            <person name="Flanagan C."/>
            <person name="Crowell C."/>
            <person name="Gurson J."/>
            <person name="Lomo C."/>
            <person name="Sear C."/>
            <person name="Strub G."/>
            <person name="Cielo C."/>
            <person name="Slater S."/>
        </authorList>
    </citation>
    <scope>NUCLEOTIDE SEQUENCE [LARGE SCALE GENOMIC DNA]</scope>
    <source>
        <strain evidence="2">C58 / ATCC 33970</strain>
    </source>
</reference>
<dbReference type="Proteomes" id="UP000000813">
    <property type="component" value="Chromosome linear"/>
</dbReference>
<dbReference type="STRING" id="176299.Atu3497"/>
<dbReference type="AlphaFoldDB" id="Q8UA77"/>
<sequence length="115" mass="13010">MTGRYPASRLALRGTDVWIFPASEMARNGSDSLYIKFRAVRFNRARRQLSRFFCDGDLSASFRFGIWKDDEWQAGPRESEGSVQGWNSFRHNSAFVTPDGLPLASADCLITGRRA</sequence>
<evidence type="ECO:0000313" key="1">
    <source>
        <dbReference type="EMBL" id="AAL44310.2"/>
    </source>
</evidence>
<organism evidence="1 2">
    <name type="scientific">Agrobacterium fabrum (strain C58 / ATCC 33970)</name>
    <name type="common">Agrobacterium tumefaciens (strain C58)</name>
    <dbReference type="NCBI Taxonomy" id="176299"/>
    <lineage>
        <taxon>Bacteria</taxon>
        <taxon>Pseudomonadati</taxon>
        <taxon>Pseudomonadota</taxon>
        <taxon>Alphaproteobacteria</taxon>
        <taxon>Hyphomicrobiales</taxon>
        <taxon>Rhizobiaceae</taxon>
        <taxon>Rhizobium/Agrobacterium group</taxon>
        <taxon>Agrobacterium</taxon>
        <taxon>Agrobacterium tumefaciens complex</taxon>
    </lineage>
</organism>
<keyword evidence="2" id="KW-1185">Reference proteome</keyword>
<accession>Q8UA77</accession>
<dbReference type="HOGENOM" id="CLU_2103817_0_0_5"/>
<gene>
    <name evidence="1" type="ordered locus">Atu3497</name>
</gene>